<reference evidence="13 14" key="1">
    <citation type="journal article" date="2011" name="Proc. Natl. Acad. Sci. U.S.A.">
        <title>Genome and transcriptome analyses of the mountain pine beetle-fungal symbiont Grosmannia clavigera, a lodgepole pine pathogen.</title>
        <authorList>
            <person name="DiGuistini S."/>
            <person name="Wang Y."/>
            <person name="Liao N.Y."/>
            <person name="Taylor G."/>
            <person name="Tanguay P."/>
            <person name="Feau N."/>
            <person name="Henrissat B."/>
            <person name="Chan S.K."/>
            <person name="Hesse-Orce U."/>
            <person name="Alamouti S.M."/>
            <person name="Tsui C.K.M."/>
            <person name="Docking R.T."/>
            <person name="Levasseur A."/>
            <person name="Haridas S."/>
            <person name="Robertson G."/>
            <person name="Birol I."/>
            <person name="Holt R.A."/>
            <person name="Marra M.A."/>
            <person name="Hamelin R.C."/>
            <person name="Hirst M."/>
            <person name="Jones S.J.M."/>
            <person name="Bohlmann J."/>
            <person name="Breuil C."/>
        </authorList>
    </citation>
    <scope>NUCLEOTIDE SEQUENCE [LARGE SCALE GENOMIC DNA]</scope>
    <source>
        <strain evidence="14">kw1407 / UAMH 11150</strain>
    </source>
</reference>
<dbReference type="InParanoid" id="F0XEV1"/>
<dbReference type="Pfam" id="PF02225">
    <property type="entry name" value="PA"/>
    <property type="match status" value="1"/>
</dbReference>
<evidence type="ECO:0000256" key="8">
    <source>
        <dbReference type="RuleBase" id="RU003355"/>
    </source>
</evidence>
<dbReference type="STRING" id="655863.F0XEV1"/>
<evidence type="ECO:0000259" key="10">
    <source>
        <dbReference type="Pfam" id="PF00082"/>
    </source>
</evidence>
<dbReference type="GeneID" id="25974555"/>
<keyword evidence="9" id="KW-0472">Membrane</keyword>
<keyword evidence="14" id="KW-1185">Reference proteome</keyword>
<keyword evidence="4 7" id="KW-0378">Hydrolase</keyword>
<feature type="domain" description="C5a peptidase/Subtilisin-like protease SBT2-like Fn3-like" evidence="12">
    <location>
        <begin position="943"/>
        <end position="1069"/>
    </location>
</feature>
<dbReference type="SUPFAM" id="SSF52743">
    <property type="entry name" value="Subtilisin-like"/>
    <property type="match status" value="1"/>
</dbReference>
<dbReference type="InterPro" id="IPR023827">
    <property type="entry name" value="Peptidase_S8_Asp-AS"/>
</dbReference>
<name>F0XEV1_GROCL</name>
<keyword evidence="5 7" id="KW-0720">Serine protease</keyword>
<dbReference type="InterPro" id="IPR013783">
    <property type="entry name" value="Ig-like_fold"/>
</dbReference>
<keyword evidence="2 7" id="KW-0645">Protease</keyword>
<evidence type="ECO:0000256" key="3">
    <source>
        <dbReference type="ARBA" id="ARBA00022729"/>
    </source>
</evidence>
<evidence type="ECO:0000256" key="9">
    <source>
        <dbReference type="SAM" id="Phobius"/>
    </source>
</evidence>
<dbReference type="PANTHER" id="PTHR43399">
    <property type="entry name" value="SUBTILISIN-RELATED"/>
    <property type="match status" value="1"/>
</dbReference>
<dbReference type="GO" id="GO:0006508">
    <property type="term" value="P:proteolysis"/>
    <property type="evidence" value="ECO:0007669"/>
    <property type="project" value="UniProtKB-KW"/>
</dbReference>
<dbReference type="CDD" id="cd07489">
    <property type="entry name" value="Peptidases_S8_5"/>
    <property type="match status" value="1"/>
</dbReference>
<dbReference type="InterPro" id="IPR034187">
    <property type="entry name" value="Peptidases_S8_5"/>
</dbReference>
<dbReference type="InterPro" id="IPR051048">
    <property type="entry name" value="Peptidase_S8/S53_subtilisin"/>
</dbReference>
<evidence type="ECO:0000256" key="1">
    <source>
        <dbReference type="ARBA" id="ARBA00011073"/>
    </source>
</evidence>
<dbReference type="eggNOG" id="KOG4266">
    <property type="taxonomic scope" value="Eukaryota"/>
</dbReference>
<gene>
    <name evidence="13" type="ORF">CMQ_1653</name>
</gene>
<dbReference type="Pfam" id="PF06280">
    <property type="entry name" value="fn3_5"/>
    <property type="match status" value="1"/>
</dbReference>
<organism evidence="14">
    <name type="scientific">Grosmannia clavigera (strain kw1407 / UAMH 11150)</name>
    <name type="common">Blue stain fungus</name>
    <name type="synonym">Graphiocladiella clavigera</name>
    <dbReference type="NCBI Taxonomy" id="655863"/>
    <lineage>
        <taxon>Eukaryota</taxon>
        <taxon>Fungi</taxon>
        <taxon>Dikarya</taxon>
        <taxon>Ascomycota</taxon>
        <taxon>Pezizomycotina</taxon>
        <taxon>Sordariomycetes</taxon>
        <taxon>Sordariomycetidae</taxon>
        <taxon>Ophiostomatales</taxon>
        <taxon>Ophiostomataceae</taxon>
        <taxon>Leptographium</taxon>
    </lineage>
</organism>
<feature type="active site" description="Charge relay system" evidence="6 7">
    <location>
        <position position="857"/>
    </location>
</feature>
<evidence type="ECO:0000259" key="11">
    <source>
        <dbReference type="Pfam" id="PF02225"/>
    </source>
</evidence>
<feature type="domain" description="PA" evidence="11">
    <location>
        <begin position="705"/>
        <end position="780"/>
    </location>
</feature>
<keyword evidence="9" id="KW-0812">Transmembrane</keyword>
<dbReference type="Pfam" id="PF20246">
    <property type="entry name" value="DUF6601"/>
    <property type="match status" value="1"/>
</dbReference>
<evidence type="ECO:0000313" key="13">
    <source>
        <dbReference type="EMBL" id="EFX04725.1"/>
    </source>
</evidence>
<feature type="domain" description="Peptidase S8/S53" evidence="10">
    <location>
        <begin position="478"/>
        <end position="875"/>
    </location>
</feature>
<proteinExistence type="inferred from homology"/>
<evidence type="ECO:0000256" key="7">
    <source>
        <dbReference type="PROSITE-ProRule" id="PRU01240"/>
    </source>
</evidence>
<keyword evidence="9" id="KW-1133">Transmembrane helix</keyword>
<dbReference type="CDD" id="cd02124">
    <property type="entry name" value="PA_PoS1_like"/>
    <property type="match status" value="1"/>
</dbReference>
<dbReference type="PANTHER" id="PTHR43399:SF4">
    <property type="entry name" value="CELL WALL-ASSOCIATED PROTEASE"/>
    <property type="match status" value="1"/>
</dbReference>
<evidence type="ECO:0000256" key="4">
    <source>
        <dbReference type="ARBA" id="ARBA00022801"/>
    </source>
</evidence>
<dbReference type="InterPro" id="IPR046536">
    <property type="entry name" value="DUF6601"/>
</dbReference>
<dbReference type="RefSeq" id="XP_014174207.1">
    <property type="nucleotide sequence ID" value="XM_014318732.1"/>
</dbReference>
<sequence>MEKMSSLHESPASWPIPASGFGKYGTADILPASYHYRTPDRKQEVLDPTTNIPKFLRTALSLGALEPMLKHLWFAGAKHPPKQLHFQVAIGREIAVVDRMDLHLFWDNNGRFFVKPLPRFLLDPEFCEEHLKCPDRCDCGSSQQDEEEAGCMKTPREIALGFLYTYACLISSETDFFLAREKNLLPDIDWVPWKNVVKDILRNHDDSRIHQRFQRGELRLSRVNTLHRFTRLSLFDPYFRGWSNYSSLFLDNFAWMAGATVFVALVLTAMQVGLATKRLNGNAAFQRASYGFTVFSILGPLGAFSLSERMHEGLGRSTSTMLLLRSLLVLSSVAGSLAARRDPFARQDPVALHRRADGGDADASSKNTTDIQPKRFIVEFNGGSDSQTEADGLASRHNLTVIRVFNSDVFQGACVESGRANLDTLKAEAPVTQAWHAKRIALSPVTVNQTFGEAAAGVNMSVHHMTGVDKLHEAGIRGKGVTVGVVDTGVLYTHPALGGGFGPGYKVVGGYDLVGNGDWPTDPVRQPDNDPIDELGHGTHVSGIIAGESKLFTGVAPDAKLRMYKVFSTVDSTSEDVLIEAFLMAYKDGVDIITSSIGSLDGWADNAWALVASRLVDQGIVVTIAAGNDGDAGAFASSSGSSGANVLAVASIDADIYPGPSMNATFHYNGTENNVSIPYRATDPWYPSNITGWPIVPLGLNTSIADEACQPLPSNSTRDFTNTVVLVRRGGCNFAVKQTNLAAFNGTTILFYSNELPLDIPTTNYLGDSQIAMITRDAGAEIIRTVKAGGQVTVDFSSNPIWTLTGVPNEESGGAPSFYTSLGATNDLYVKPDVAAPGGYILSSYLKNGYAVLSGTSMACPYVAGVAALYIGQFGGRQTQGTGFAKTLAARIMNSGQPVPWNDGVGDVINYGIPASVAQVGTGLLNATKVLQYHTDLSLSKFALNDTHHFSRYHTVEITNNGPQPVTYSFSSTEFGGLNTFNTEADTWDTPRVAYSEEVMAEPVRGAVPAISFPASPFTVQPGETRTAEIDFAPLDNAALGLNASQLPLYSGTINIDGSNGESLAVPYMGLAANLHKDVGTMFDYVIGFPTLSSTAKHIPIAQKANVTFDLDSDVQDYLTFYTRFRYASRELRWDLFNANWTERDWVYPPVVGQNGYIGAATSWTDATAGSYFNATEDDPTDVVTLPLMNLPRSIVGSYGVELWWLGRLANGSQIAPGKYNMRIAALSPFGNQTHSDNWDVYKTPTIEVLPLEK</sequence>
<dbReference type="Pfam" id="PF00082">
    <property type="entry name" value="Peptidase_S8"/>
    <property type="match status" value="1"/>
</dbReference>
<dbReference type="InterPro" id="IPR022398">
    <property type="entry name" value="Peptidase_S8_His-AS"/>
</dbReference>
<dbReference type="InterPro" id="IPR003137">
    <property type="entry name" value="PA_domain"/>
</dbReference>
<evidence type="ECO:0000259" key="12">
    <source>
        <dbReference type="Pfam" id="PF06280"/>
    </source>
</evidence>
<dbReference type="InterPro" id="IPR010435">
    <property type="entry name" value="C5a/SBT2-like_Fn3"/>
</dbReference>
<feature type="active site" description="Charge relay system" evidence="6 7">
    <location>
        <position position="487"/>
    </location>
</feature>
<evidence type="ECO:0000256" key="2">
    <source>
        <dbReference type="ARBA" id="ARBA00022670"/>
    </source>
</evidence>
<accession>F0XEV1</accession>
<comment type="similarity">
    <text evidence="1 7 8">Belongs to the peptidase S8 family.</text>
</comment>
<dbReference type="HOGENOM" id="CLU_003559_2_1_1"/>
<dbReference type="Gene3D" id="2.60.40.10">
    <property type="entry name" value="Immunoglobulins"/>
    <property type="match status" value="1"/>
</dbReference>
<feature type="transmembrane region" description="Helical" evidence="9">
    <location>
        <begin position="253"/>
        <end position="276"/>
    </location>
</feature>
<dbReference type="OrthoDB" id="10256524at2759"/>
<dbReference type="Gene3D" id="3.40.50.200">
    <property type="entry name" value="Peptidase S8/S53 domain"/>
    <property type="match status" value="1"/>
</dbReference>
<dbReference type="AlphaFoldDB" id="F0XEV1"/>
<evidence type="ECO:0000256" key="6">
    <source>
        <dbReference type="PIRSR" id="PIRSR615500-1"/>
    </source>
</evidence>
<dbReference type="Gene3D" id="3.50.30.30">
    <property type="match status" value="1"/>
</dbReference>
<feature type="active site" description="Charge relay system" evidence="6 7">
    <location>
        <position position="537"/>
    </location>
</feature>
<evidence type="ECO:0000313" key="14">
    <source>
        <dbReference type="Proteomes" id="UP000007796"/>
    </source>
</evidence>
<dbReference type="PRINTS" id="PR00723">
    <property type="entry name" value="SUBTILISIN"/>
</dbReference>
<dbReference type="PROSITE" id="PS51892">
    <property type="entry name" value="SUBTILASE"/>
    <property type="match status" value="1"/>
</dbReference>
<dbReference type="GO" id="GO:0004252">
    <property type="term" value="F:serine-type endopeptidase activity"/>
    <property type="evidence" value="ECO:0007669"/>
    <property type="project" value="UniProtKB-UniRule"/>
</dbReference>
<dbReference type="PROSITE" id="PS00137">
    <property type="entry name" value="SUBTILASE_HIS"/>
    <property type="match status" value="1"/>
</dbReference>
<dbReference type="PROSITE" id="PS00138">
    <property type="entry name" value="SUBTILASE_SER"/>
    <property type="match status" value="1"/>
</dbReference>
<evidence type="ECO:0000256" key="5">
    <source>
        <dbReference type="ARBA" id="ARBA00022825"/>
    </source>
</evidence>
<feature type="transmembrane region" description="Helical" evidence="9">
    <location>
        <begin position="288"/>
        <end position="307"/>
    </location>
</feature>
<dbReference type="InterPro" id="IPR023828">
    <property type="entry name" value="Peptidase_S8_Ser-AS"/>
</dbReference>
<dbReference type="InterPro" id="IPR000209">
    <property type="entry name" value="Peptidase_S8/S53_dom"/>
</dbReference>
<dbReference type="GO" id="GO:0016020">
    <property type="term" value="C:membrane"/>
    <property type="evidence" value="ECO:0007669"/>
    <property type="project" value="InterPro"/>
</dbReference>
<dbReference type="PROSITE" id="PS00136">
    <property type="entry name" value="SUBTILASE_ASP"/>
    <property type="match status" value="1"/>
</dbReference>
<dbReference type="Proteomes" id="UP000007796">
    <property type="component" value="Unassembled WGS sequence"/>
</dbReference>
<dbReference type="EMBL" id="GL629765">
    <property type="protein sequence ID" value="EFX04725.1"/>
    <property type="molecule type" value="Genomic_DNA"/>
</dbReference>
<keyword evidence="3" id="KW-0732">Signal</keyword>
<protein>
    <submittedName>
        <fullName evidence="13">Subtilisin-like serine protease</fullName>
    </submittedName>
</protein>
<dbReference type="InterPro" id="IPR015500">
    <property type="entry name" value="Peptidase_S8_subtilisin-rel"/>
</dbReference>
<dbReference type="InterPro" id="IPR036852">
    <property type="entry name" value="Peptidase_S8/S53_dom_sf"/>
</dbReference>